<reference evidence="1" key="1">
    <citation type="submission" date="2021-06" db="EMBL/GenBank/DDBJ databases">
        <authorList>
            <person name="Kallberg Y."/>
            <person name="Tangrot J."/>
            <person name="Rosling A."/>
        </authorList>
    </citation>
    <scope>NUCLEOTIDE SEQUENCE</scope>
    <source>
        <strain evidence="1">28 12/20/2015</strain>
    </source>
</reference>
<keyword evidence="2" id="KW-1185">Reference proteome</keyword>
<feature type="non-terminal residue" evidence="1">
    <location>
        <position position="63"/>
    </location>
</feature>
<evidence type="ECO:0000313" key="1">
    <source>
        <dbReference type="EMBL" id="CAG8666785.1"/>
    </source>
</evidence>
<comment type="caution">
    <text evidence="1">The sequence shown here is derived from an EMBL/GenBank/DDBJ whole genome shotgun (WGS) entry which is preliminary data.</text>
</comment>
<protein>
    <submittedName>
        <fullName evidence="1">13417_t:CDS:1</fullName>
    </submittedName>
</protein>
<evidence type="ECO:0000313" key="2">
    <source>
        <dbReference type="Proteomes" id="UP000789366"/>
    </source>
</evidence>
<accession>A0ACA9NRV0</accession>
<proteinExistence type="predicted"/>
<gene>
    <name evidence="1" type="ORF">SPELUC_LOCUS9487</name>
</gene>
<name>A0ACA9NRV0_9GLOM</name>
<dbReference type="EMBL" id="CAJVPW010016036">
    <property type="protein sequence ID" value="CAG8666785.1"/>
    <property type="molecule type" value="Genomic_DNA"/>
</dbReference>
<dbReference type="Proteomes" id="UP000789366">
    <property type="component" value="Unassembled WGS sequence"/>
</dbReference>
<sequence>MDLEISAHSEDDVDFILPSSKCVTNILYVIRNINEVDASEDNDSANKPNSLPVNGTLTATLLK</sequence>
<organism evidence="1 2">
    <name type="scientific">Cetraspora pellucida</name>
    <dbReference type="NCBI Taxonomy" id="1433469"/>
    <lineage>
        <taxon>Eukaryota</taxon>
        <taxon>Fungi</taxon>
        <taxon>Fungi incertae sedis</taxon>
        <taxon>Mucoromycota</taxon>
        <taxon>Glomeromycotina</taxon>
        <taxon>Glomeromycetes</taxon>
        <taxon>Diversisporales</taxon>
        <taxon>Gigasporaceae</taxon>
        <taxon>Cetraspora</taxon>
    </lineage>
</organism>